<evidence type="ECO:0000256" key="3">
    <source>
        <dbReference type="ARBA" id="ARBA00022833"/>
    </source>
</evidence>
<sequence length="109" mass="12196">MSQAKTNESPPQTMPTETSARIGPGTQEIQTSYIPMHDVPDSATGGSAFPVRSRQRPDYNTPDGRMIYQCGDCGKKDSFRANEPIRCRSCACRVFHKVRTTRLTHYKAD</sequence>
<accession>A0AAN6TL87</accession>
<keyword evidence="4" id="KW-0539">Nucleus</keyword>
<dbReference type="PANTHER" id="PTHR12056:SF2">
    <property type="entry name" value="GEO11084P1"/>
    <property type="match status" value="1"/>
</dbReference>
<dbReference type="InterPro" id="IPR039747">
    <property type="entry name" value="RPABC4"/>
</dbReference>
<dbReference type="EMBL" id="MU853333">
    <property type="protein sequence ID" value="KAK4116553.1"/>
    <property type="molecule type" value="Genomic_DNA"/>
</dbReference>
<dbReference type="GeneID" id="89936653"/>
<dbReference type="GO" id="GO:0003899">
    <property type="term" value="F:DNA-directed RNA polymerase activity"/>
    <property type="evidence" value="ECO:0007669"/>
    <property type="project" value="InterPro"/>
</dbReference>
<reference evidence="7" key="2">
    <citation type="submission" date="2023-05" db="EMBL/GenBank/DDBJ databases">
        <authorList>
            <consortium name="Lawrence Berkeley National Laboratory"/>
            <person name="Steindorff A."/>
            <person name="Hensen N."/>
            <person name="Bonometti L."/>
            <person name="Westerberg I."/>
            <person name="Brannstrom I.O."/>
            <person name="Guillou S."/>
            <person name="Cros-Aarteil S."/>
            <person name="Calhoun S."/>
            <person name="Haridas S."/>
            <person name="Kuo A."/>
            <person name="Mondo S."/>
            <person name="Pangilinan J."/>
            <person name="Riley R."/>
            <person name="Labutti K."/>
            <person name="Andreopoulos B."/>
            <person name="Lipzen A."/>
            <person name="Chen C."/>
            <person name="Yanf M."/>
            <person name="Daum C."/>
            <person name="Ng V."/>
            <person name="Clum A."/>
            <person name="Ohm R."/>
            <person name="Martin F."/>
            <person name="Silar P."/>
            <person name="Natvig D."/>
            <person name="Lalanne C."/>
            <person name="Gautier V."/>
            <person name="Ament-Velasquez S.L."/>
            <person name="Kruys A."/>
            <person name="Hutchinson M.I."/>
            <person name="Powell A.J."/>
            <person name="Barry K."/>
            <person name="Miller A.N."/>
            <person name="Grigoriev I.V."/>
            <person name="Debuchy R."/>
            <person name="Gladieux P."/>
            <person name="Thoren M.H."/>
            <person name="Johannesson H."/>
        </authorList>
    </citation>
    <scope>NUCLEOTIDE SEQUENCE</scope>
    <source>
        <strain evidence="7">CBS 508.74</strain>
    </source>
</reference>
<protein>
    <submittedName>
        <fullName evidence="7">Uncharacterized protein</fullName>
    </submittedName>
</protein>
<evidence type="ECO:0000256" key="4">
    <source>
        <dbReference type="ARBA" id="ARBA00023242"/>
    </source>
</evidence>
<dbReference type="GO" id="GO:0003677">
    <property type="term" value="F:DNA binding"/>
    <property type="evidence" value="ECO:0007669"/>
    <property type="project" value="InterPro"/>
</dbReference>
<dbReference type="InterPro" id="IPR006591">
    <property type="entry name" value="RNAP_P/RPABC4"/>
</dbReference>
<evidence type="ECO:0000313" key="8">
    <source>
        <dbReference type="Proteomes" id="UP001302812"/>
    </source>
</evidence>
<feature type="compositionally biased region" description="Polar residues" evidence="6">
    <location>
        <begin position="1"/>
        <end position="19"/>
    </location>
</feature>
<name>A0AAN6TL87_9PEZI</name>
<evidence type="ECO:0000256" key="1">
    <source>
        <dbReference type="ARBA" id="ARBA00004123"/>
    </source>
</evidence>
<keyword evidence="8" id="KW-1185">Reference proteome</keyword>
<dbReference type="SMART" id="SM00659">
    <property type="entry name" value="RPOLCX"/>
    <property type="match status" value="1"/>
</dbReference>
<dbReference type="AlphaFoldDB" id="A0AAN6TL87"/>
<dbReference type="GO" id="GO:0005665">
    <property type="term" value="C:RNA polymerase II, core complex"/>
    <property type="evidence" value="ECO:0007669"/>
    <property type="project" value="TreeGrafter"/>
</dbReference>
<keyword evidence="2" id="KW-0479">Metal-binding</keyword>
<dbReference type="GO" id="GO:0006351">
    <property type="term" value="P:DNA-templated transcription"/>
    <property type="evidence" value="ECO:0007669"/>
    <property type="project" value="InterPro"/>
</dbReference>
<organism evidence="7 8">
    <name type="scientific">Canariomyces notabilis</name>
    <dbReference type="NCBI Taxonomy" id="2074819"/>
    <lineage>
        <taxon>Eukaryota</taxon>
        <taxon>Fungi</taxon>
        <taxon>Dikarya</taxon>
        <taxon>Ascomycota</taxon>
        <taxon>Pezizomycotina</taxon>
        <taxon>Sordariomycetes</taxon>
        <taxon>Sordariomycetidae</taxon>
        <taxon>Sordariales</taxon>
        <taxon>Chaetomiaceae</taxon>
        <taxon>Canariomyces</taxon>
    </lineage>
</organism>
<gene>
    <name evidence="7" type="ORF">N656DRAFT_724038</name>
</gene>
<evidence type="ECO:0000256" key="6">
    <source>
        <dbReference type="SAM" id="MobiDB-lite"/>
    </source>
</evidence>
<comment type="caution">
    <text evidence="7">The sequence shown here is derived from an EMBL/GenBank/DDBJ whole genome shotgun (WGS) entry which is preliminary data.</text>
</comment>
<keyword evidence="3" id="KW-0862">Zinc</keyword>
<reference evidence="7" key="1">
    <citation type="journal article" date="2023" name="Mol. Phylogenet. Evol.">
        <title>Genome-scale phylogeny and comparative genomics of the fungal order Sordariales.</title>
        <authorList>
            <person name="Hensen N."/>
            <person name="Bonometti L."/>
            <person name="Westerberg I."/>
            <person name="Brannstrom I.O."/>
            <person name="Guillou S."/>
            <person name="Cros-Aarteil S."/>
            <person name="Calhoun S."/>
            <person name="Haridas S."/>
            <person name="Kuo A."/>
            <person name="Mondo S."/>
            <person name="Pangilinan J."/>
            <person name="Riley R."/>
            <person name="LaButti K."/>
            <person name="Andreopoulos B."/>
            <person name="Lipzen A."/>
            <person name="Chen C."/>
            <person name="Yan M."/>
            <person name="Daum C."/>
            <person name="Ng V."/>
            <person name="Clum A."/>
            <person name="Steindorff A."/>
            <person name="Ohm R.A."/>
            <person name="Martin F."/>
            <person name="Silar P."/>
            <person name="Natvig D.O."/>
            <person name="Lalanne C."/>
            <person name="Gautier V."/>
            <person name="Ament-Velasquez S.L."/>
            <person name="Kruys A."/>
            <person name="Hutchinson M.I."/>
            <person name="Powell A.J."/>
            <person name="Barry K."/>
            <person name="Miller A.N."/>
            <person name="Grigoriev I.V."/>
            <person name="Debuchy R."/>
            <person name="Gladieux P."/>
            <person name="Hiltunen Thoren M."/>
            <person name="Johannesson H."/>
        </authorList>
    </citation>
    <scope>NUCLEOTIDE SEQUENCE</scope>
    <source>
        <strain evidence="7">CBS 508.74</strain>
    </source>
</reference>
<dbReference type="GO" id="GO:0005736">
    <property type="term" value="C:RNA polymerase I complex"/>
    <property type="evidence" value="ECO:0007669"/>
    <property type="project" value="TreeGrafter"/>
</dbReference>
<dbReference type="RefSeq" id="XP_064674123.1">
    <property type="nucleotide sequence ID" value="XM_064812528.1"/>
</dbReference>
<dbReference type="Gene3D" id="2.20.28.30">
    <property type="entry name" value="RNA polymerase ii, chain L"/>
    <property type="match status" value="1"/>
</dbReference>
<dbReference type="SUPFAM" id="SSF63393">
    <property type="entry name" value="RNA polymerase subunits"/>
    <property type="match status" value="1"/>
</dbReference>
<proteinExistence type="inferred from homology"/>
<dbReference type="Proteomes" id="UP001302812">
    <property type="component" value="Unassembled WGS sequence"/>
</dbReference>
<dbReference type="Pfam" id="PF03604">
    <property type="entry name" value="Zn_ribbon_RPAB4"/>
    <property type="match status" value="1"/>
</dbReference>
<dbReference type="GO" id="GO:0005666">
    <property type="term" value="C:RNA polymerase III complex"/>
    <property type="evidence" value="ECO:0007669"/>
    <property type="project" value="TreeGrafter"/>
</dbReference>
<dbReference type="InterPro" id="IPR029040">
    <property type="entry name" value="RPABC4/Spt4"/>
</dbReference>
<feature type="region of interest" description="Disordered" evidence="6">
    <location>
        <begin position="1"/>
        <end position="63"/>
    </location>
</feature>
<comment type="subcellular location">
    <subcellularLocation>
        <location evidence="1">Nucleus</location>
    </subcellularLocation>
</comment>
<evidence type="ECO:0000256" key="2">
    <source>
        <dbReference type="ARBA" id="ARBA00022723"/>
    </source>
</evidence>
<dbReference type="GO" id="GO:0008270">
    <property type="term" value="F:zinc ion binding"/>
    <property type="evidence" value="ECO:0007669"/>
    <property type="project" value="InterPro"/>
</dbReference>
<dbReference type="PANTHER" id="PTHR12056">
    <property type="entry name" value="DNA-DIRECTED RNA POLYMERASES I, II, AND III"/>
    <property type="match status" value="1"/>
</dbReference>
<evidence type="ECO:0000256" key="5">
    <source>
        <dbReference type="ARBA" id="ARBA00025770"/>
    </source>
</evidence>
<evidence type="ECO:0000313" key="7">
    <source>
        <dbReference type="EMBL" id="KAK4116553.1"/>
    </source>
</evidence>
<comment type="similarity">
    <text evidence="5">Belongs to the archaeal Rpo12/eukaryotic RPC10 RNA polymerase subunit family.</text>
</comment>